<comment type="caution">
    <text evidence="2">The sequence shown here is derived from an EMBL/GenBank/DDBJ whole genome shotgun (WGS) entry which is preliminary data.</text>
</comment>
<gene>
    <name evidence="2" type="ORF">IAB81_02625</name>
</gene>
<protein>
    <submittedName>
        <fullName evidence="2">OB-fold nucleic acid binding domain-containing protein</fullName>
    </submittedName>
</protein>
<dbReference type="EMBL" id="JADIMA010000028">
    <property type="protein sequence ID" value="MBO8472508.1"/>
    <property type="molecule type" value="Genomic_DNA"/>
</dbReference>
<dbReference type="GO" id="GO:0003676">
    <property type="term" value="F:nucleic acid binding"/>
    <property type="evidence" value="ECO:0007669"/>
    <property type="project" value="InterPro"/>
</dbReference>
<reference evidence="2" key="1">
    <citation type="submission" date="2020-10" db="EMBL/GenBank/DDBJ databases">
        <authorList>
            <person name="Gilroy R."/>
        </authorList>
    </citation>
    <scope>NUCLEOTIDE SEQUENCE</scope>
    <source>
        <strain evidence="2">B1-8020</strain>
    </source>
</reference>
<reference evidence="2" key="2">
    <citation type="journal article" date="2021" name="PeerJ">
        <title>Extensive microbial diversity within the chicken gut microbiome revealed by metagenomics and culture.</title>
        <authorList>
            <person name="Gilroy R."/>
            <person name="Ravi A."/>
            <person name="Getino M."/>
            <person name="Pursley I."/>
            <person name="Horton D.L."/>
            <person name="Alikhan N.F."/>
            <person name="Baker D."/>
            <person name="Gharbi K."/>
            <person name="Hall N."/>
            <person name="Watson M."/>
            <person name="Adriaenssens E.M."/>
            <person name="Foster-Nyarko E."/>
            <person name="Jarju S."/>
            <person name="Secka A."/>
            <person name="Antonio M."/>
            <person name="Oren A."/>
            <person name="Chaudhuri R.R."/>
            <person name="La Ragione R."/>
            <person name="Hildebrand F."/>
            <person name="Pallen M.J."/>
        </authorList>
    </citation>
    <scope>NUCLEOTIDE SEQUENCE</scope>
    <source>
        <strain evidence="2">B1-8020</strain>
    </source>
</reference>
<evidence type="ECO:0000313" key="3">
    <source>
        <dbReference type="Proteomes" id="UP000823604"/>
    </source>
</evidence>
<organism evidence="2 3">
    <name type="scientific">Candidatus Merdivivens pullicola</name>
    <dbReference type="NCBI Taxonomy" id="2840872"/>
    <lineage>
        <taxon>Bacteria</taxon>
        <taxon>Pseudomonadati</taxon>
        <taxon>Bacteroidota</taxon>
        <taxon>Bacteroidia</taxon>
        <taxon>Bacteroidales</taxon>
        <taxon>Muribaculaceae</taxon>
        <taxon>Muribaculaceae incertae sedis</taxon>
        <taxon>Candidatus Merdivivens</taxon>
    </lineage>
</organism>
<evidence type="ECO:0000313" key="2">
    <source>
        <dbReference type="EMBL" id="MBO8472508.1"/>
    </source>
</evidence>
<dbReference type="InterPro" id="IPR004365">
    <property type="entry name" value="NA-bd_OB_tRNA"/>
</dbReference>
<sequence>METRTEKLQRIEIMGEVTKITIVEIGVNNTRTAYITVRTEVGEYRVTAPESGRTPDFDEIRPGTIVLVTGRLKQDGQIIAHNIEII</sequence>
<proteinExistence type="predicted"/>
<feature type="domain" description="OB" evidence="1">
    <location>
        <begin position="12"/>
        <end position="86"/>
    </location>
</feature>
<evidence type="ECO:0000259" key="1">
    <source>
        <dbReference type="Pfam" id="PF01336"/>
    </source>
</evidence>
<accession>A0A9D9IGX9</accession>
<name>A0A9D9IGX9_9BACT</name>
<dbReference type="AlphaFoldDB" id="A0A9D9IGX9"/>
<dbReference type="Pfam" id="PF01336">
    <property type="entry name" value="tRNA_anti-codon"/>
    <property type="match status" value="1"/>
</dbReference>
<dbReference type="Proteomes" id="UP000823604">
    <property type="component" value="Unassembled WGS sequence"/>
</dbReference>